<evidence type="ECO:0000313" key="6">
    <source>
        <dbReference type="Proteomes" id="UP000435649"/>
    </source>
</evidence>
<dbReference type="InterPro" id="IPR009057">
    <property type="entry name" value="Homeodomain-like_sf"/>
</dbReference>
<dbReference type="Proteomes" id="UP000435649">
    <property type="component" value="Unassembled WGS sequence"/>
</dbReference>
<dbReference type="SUPFAM" id="SSF46689">
    <property type="entry name" value="Homeodomain-like"/>
    <property type="match status" value="1"/>
</dbReference>
<comment type="caution">
    <text evidence="5">The sequence shown here is derived from an EMBL/GenBank/DDBJ whole genome shotgun (WGS) entry which is preliminary data.</text>
</comment>
<dbReference type="RefSeq" id="WP_106053897.1">
    <property type="nucleotide sequence ID" value="NZ_CALXOB010000006.1"/>
</dbReference>
<dbReference type="Gene3D" id="2.60.120.280">
    <property type="entry name" value="Regulatory protein AraC"/>
    <property type="match status" value="1"/>
</dbReference>
<dbReference type="Pfam" id="PF12833">
    <property type="entry name" value="HTH_18"/>
    <property type="match status" value="1"/>
</dbReference>
<dbReference type="AlphaFoldDB" id="A0A844G0V6"/>
<sequence>MREEFIFSGASPVDSPVVIHLAGSSWCDGSYLIERSSSDLWVIEFVEAGTGTLEVDGRTCHPSAGDLYLAPFGACHRYYSSAESPWIKHWINFSGPLMPELLRLFKLEGIIHVPGFSRPELFKQALHQLRLHPQEAHSRIGPEFLMAVVSTMAADLRAADHRHRKNPEAQELRNWLDTQIFAPTPSLDEMATKISRSRGQTIRIFKSEYGETPVQYLIGRKIEAARELLRGSPVAIKEIADKLHFSDEYYFASVFKRKTGIAPGRYRSWKN</sequence>
<proteinExistence type="predicted"/>
<dbReference type="InterPro" id="IPR037923">
    <property type="entry name" value="HTH-like"/>
</dbReference>
<dbReference type="PANTHER" id="PTHR46796">
    <property type="entry name" value="HTH-TYPE TRANSCRIPTIONAL ACTIVATOR RHAS-RELATED"/>
    <property type="match status" value="1"/>
</dbReference>
<keyword evidence="6" id="KW-1185">Reference proteome</keyword>
<protein>
    <submittedName>
        <fullName evidence="5">AraC family transcriptional regulator</fullName>
    </submittedName>
</protein>
<keyword evidence="1" id="KW-0805">Transcription regulation</keyword>
<reference evidence="5 6" key="1">
    <citation type="submission" date="2019-08" db="EMBL/GenBank/DDBJ databases">
        <title>In-depth cultivation of the pig gut microbiome towards novel bacterial diversity and tailored functional studies.</title>
        <authorList>
            <person name="Wylensek D."/>
            <person name="Hitch T.C.A."/>
            <person name="Clavel T."/>
        </authorList>
    </citation>
    <scope>NUCLEOTIDE SEQUENCE [LARGE SCALE GENOMIC DNA]</scope>
    <source>
        <strain evidence="5 6">BBE-744-WT-12</strain>
    </source>
</reference>
<dbReference type="SMART" id="SM00342">
    <property type="entry name" value="HTH_ARAC"/>
    <property type="match status" value="1"/>
</dbReference>
<feature type="domain" description="HTH araC/xylS-type" evidence="4">
    <location>
        <begin position="170"/>
        <end position="269"/>
    </location>
</feature>
<dbReference type="EMBL" id="VUNS01000003">
    <property type="protein sequence ID" value="MST96301.1"/>
    <property type="molecule type" value="Genomic_DNA"/>
</dbReference>
<evidence type="ECO:0000313" key="5">
    <source>
        <dbReference type="EMBL" id="MST96301.1"/>
    </source>
</evidence>
<gene>
    <name evidence="5" type="ORF">FYJ85_04465</name>
</gene>
<keyword evidence="3" id="KW-0804">Transcription</keyword>
<dbReference type="Gene3D" id="1.10.10.60">
    <property type="entry name" value="Homeodomain-like"/>
    <property type="match status" value="2"/>
</dbReference>
<dbReference type="GO" id="GO:0043565">
    <property type="term" value="F:sequence-specific DNA binding"/>
    <property type="evidence" value="ECO:0007669"/>
    <property type="project" value="InterPro"/>
</dbReference>
<organism evidence="5 6">
    <name type="scientific">Victivallis lenta</name>
    <dbReference type="NCBI Taxonomy" id="2606640"/>
    <lineage>
        <taxon>Bacteria</taxon>
        <taxon>Pseudomonadati</taxon>
        <taxon>Lentisphaerota</taxon>
        <taxon>Lentisphaeria</taxon>
        <taxon>Victivallales</taxon>
        <taxon>Victivallaceae</taxon>
        <taxon>Victivallis</taxon>
    </lineage>
</organism>
<keyword evidence="2" id="KW-0238">DNA-binding</keyword>
<evidence type="ECO:0000259" key="4">
    <source>
        <dbReference type="PROSITE" id="PS01124"/>
    </source>
</evidence>
<evidence type="ECO:0000256" key="3">
    <source>
        <dbReference type="ARBA" id="ARBA00023163"/>
    </source>
</evidence>
<accession>A0A844G0V6</accession>
<evidence type="ECO:0000256" key="1">
    <source>
        <dbReference type="ARBA" id="ARBA00023015"/>
    </source>
</evidence>
<name>A0A844G0V6_9BACT</name>
<dbReference type="InterPro" id="IPR050204">
    <property type="entry name" value="AraC_XylS_family_regulators"/>
</dbReference>
<dbReference type="InterPro" id="IPR003313">
    <property type="entry name" value="AraC-bd"/>
</dbReference>
<dbReference type="SUPFAM" id="SSF51215">
    <property type="entry name" value="Regulatory protein AraC"/>
    <property type="match status" value="1"/>
</dbReference>
<dbReference type="GO" id="GO:0003700">
    <property type="term" value="F:DNA-binding transcription factor activity"/>
    <property type="evidence" value="ECO:0007669"/>
    <property type="project" value="InterPro"/>
</dbReference>
<evidence type="ECO:0000256" key="2">
    <source>
        <dbReference type="ARBA" id="ARBA00023125"/>
    </source>
</evidence>
<dbReference type="Pfam" id="PF02311">
    <property type="entry name" value="AraC_binding"/>
    <property type="match status" value="1"/>
</dbReference>
<dbReference type="PROSITE" id="PS01124">
    <property type="entry name" value="HTH_ARAC_FAMILY_2"/>
    <property type="match status" value="1"/>
</dbReference>
<dbReference type="InterPro" id="IPR018060">
    <property type="entry name" value="HTH_AraC"/>
</dbReference>